<evidence type="ECO:0000256" key="2">
    <source>
        <dbReference type="ARBA" id="ARBA00006422"/>
    </source>
</evidence>
<dbReference type="GO" id="GO:0016491">
    <property type="term" value="F:oxidoreductase activity"/>
    <property type="evidence" value="ECO:0007669"/>
    <property type="project" value="InterPro"/>
</dbReference>
<dbReference type="Pfam" id="PF00175">
    <property type="entry name" value="NAD_binding_1"/>
    <property type="match status" value="1"/>
</dbReference>
<evidence type="ECO:0000256" key="14">
    <source>
        <dbReference type="ARBA" id="ARBA00082223"/>
    </source>
</evidence>
<dbReference type="InterPro" id="IPR050353">
    <property type="entry name" value="PyrK_electron_transfer"/>
</dbReference>
<keyword evidence="5 15" id="KW-0285">Flavoprotein</keyword>
<dbReference type="GO" id="GO:0051537">
    <property type="term" value="F:2 iron, 2 sulfur cluster binding"/>
    <property type="evidence" value="ECO:0007669"/>
    <property type="project" value="UniProtKB-KW"/>
</dbReference>
<dbReference type="Proteomes" id="UP000628775">
    <property type="component" value="Unassembled WGS sequence"/>
</dbReference>
<dbReference type="InterPro" id="IPR039261">
    <property type="entry name" value="FNR_nucleotide-bd"/>
</dbReference>
<keyword evidence="11 15" id="KW-0408">Iron</keyword>
<evidence type="ECO:0000256" key="16">
    <source>
        <dbReference type="PIRSR" id="PIRSR006816-1"/>
    </source>
</evidence>
<dbReference type="InterPro" id="IPR012165">
    <property type="entry name" value="Cyt_c3_hydrogenase_gsu"/>
</dbReference>
<dbReference type="UniPathway" id="UPA00070">
    <property type="reaction ID" value="UER00945"/>
</dbReference>
<dbReference type="PIRSF" id="PIRSF006816">
    <property type="entry name" value="Cyc3_hyd_g"/>
    <property type="match status" value="1"/>
</dbReference>
<feature type="binding site" evidence="15 17">
    <location>
        <position position="227"/>
    </location>
    <ligand>
        <name>[2Fe-2S] cluster</name>
        <dbReference type="ChEBI" id="CHEBI:190135"/>
    </ligand>
</feature>
<dbReference type="CDD" id="cd06218">
    <property type="entry name" value="DHOD_e_trans"/>
    <property type="match status" value="1"/>
</dbReference>
<dbReference type="InterPro" id="IPR017927">
    <property type="entry name" value="FAD-bd_FR_type"/>
</dbReference>
<dbReference type="Gene3D" id="3.40.50.80">
    <property type="entry name" value="Nucleotide-binding domain of ferredoxin-NADP reductase (FNR) module"/>
    <property type="match status" value="1"/>
</dbReference>
<dbReference type="NCBIfam" id="NF000799">
    <property type="entry name" value="PRK00054.1-4"/>
    <property type="match status" value="1"/>
</dbReference>
<evidence type="ECO:0000256" key="10">
    <source>
        <dbReference type="ARBA" id="ARBA00022982"/>
    </source>
</evidence>
<comment type="function">
    <text evidence="15">Responsible for channeling the electrons from the oxidation of dihydroorotate from the FMN redox center in the PyrD type B subunit to the ultimate electron acceptor NAD(+).</text>
</comment>
<name>A0A8J2VX69_9BACL</name>
<feature type="binding site" evidence="15 16">
    <location>
        <begin position="52"/>
        <end position="55"/>
    </location>
    <ligand>
        <name>FAD</name>
        <dbReference type="ChEBI" id="CHEBI:57692"/>
    </ligand>
</feature>
<keyword evidence="8 15" id="KW-0274">FAD</keyword>
<dbReference type="EMBL" id="BMIR01000008">
    <property type="protein sequence ID" value="GGE41568.1"/>
    <property type="molecule type" value="Genomic_DNA"/>
</dbReference>
<dbReference type="SUPFAM" id="SSF63380">
    <property type="entry name" value="Riboflavin synthase domain-like"/>
    <property type="match status" value="1"/>
</dbReference>
<protein>
    <recommendedName>
        <fullName evidence="13 15">Dihydroorotate dehydrogenase B (NAD(+)), electron transfer subunit</fullName>
    </recommendedName>
    <alternativeName>
        <fullName evidence="14 15">Dihydroorotate oxidase B, electron transfer subunit</fullName>
    </alternativeName>
</protein>
<evidence type="ECO:0000256" key="3">
    <source>
        <dbReference type="ARBA" id="ARBA00011669"/>
    </source>
</evidence>
<feature type="domain" description="FAD-binding FR-type" evidence="18">
    <location>
        <begin position="1"/>
        <end position="101"/>
    </location>
</feature>
<evidence type="ECO:0000313" key="20">
    <source>
        <dbReference type="Proteomes" id="UP000628775"/>
    </source>
</evidence>
<keyword evidence="7 15" id="KW-0479">Metal-binding</keyword>
<organism evidence="19 20">
    <name type="scientific">Pullulanibacillus camelliae</name>
    <dbReference type="NCBI Taxonomy" id="1707096"/>
    <lineage>
        <taxon>Bacteria</taxon>
        <taxon>Bacillati</taxon>
        <taxon>Bacillota</taxon>
        <taxon>Bacilli</taxon>
        <taxon>Bacillales</taxon>
        <taxon>Sporolactobacillaceae</taxon>
        <taxon>Pullulanibacillus</taxon>
    </lineage>
</organism>
<comment type="caution">
    <text evidence="19">The sequence shown here is derived from an EMBL/GenBank/DDBJ whole genome shotgun (WGS) entry which is preliminary data.</text>
</comment>
<evidence type="ECO:0000256" key="4">
    <source>
        <dbReference type="ARBA" id="ARBA00022448"/>
    </source>
</evidence>
<accession>A0A8J2VX69</accession>
<comment type="similarity">
    <text evidence="2 15">Belongs to the PyrK family.</text>
</comment>
<evidence type="ECO:0000256" key="12">
    <source>
        <dbReference type="ARBA" id="ARBA00023014"/>
    </source>
</evidence>
<dbReference type="InterPro" id="IPR001433">
    <property type="entry name" value="OxRdtase_FAD/NAD-bd"/>
</dbReference>
<reference evidence="19" key="1">
    <citation type="journal article" date="2014" name="Int. J. Syst. Evol. Microbiol.">
        <title>Complete genome sequence of Corynebacterium casei LMG S-19264T (=DSM 44701T), isolated from a smear-ripened cheese.</title>
        <authorList>
            <consortium name="US DOE Joint Genome Institute (JGI-PGF)"/>
            <person name="Walter F."/>
            <person name="Albersmeier A."/>
            <person name="Kalinowski J."/>
            <person name="Ruckert C."/>
        </authorList>
    </citation>
    <scope>NUCLEOTIDE SEQUENCE</scope>
    <source>
        <strain evidence="19">CGMCC 1.15371</strain>
    </source>
</reference>
<gene>
    <name evidence="15 19" type="primary">pyrK</name>
    <name evidence="19" type="ORF">GCM10011391_20400</name>
</gene>
<dbReference type="Gene3D" id="2.10.240.10">
    <property type="entry name" value="Dihydroorotate dehydrogenase, electron transfer subunit"/>
    <property type="match status" value="1"/>
</dbReference>
<dbReference type="PROSITE" id="PS51384">
    <property type="entry name" value="FAD_FR"/>
    <property type="match status" value="1"/>
</dbReference>
<proteinExistence type="inferred from homology"/>
<feature type="binding site" evidence="15 17">
    <location>
        <position position="247"/>
    </location>
    <ligand>
        <name>[2Fe-2S] cluster</name>
        <dbReference type="ChEBI" id="CHEBI:190135"/>
    </ligand>
</feature>
<comment type="cofactor">
    <cofactor evidence="15 16">
        <name>FAD</name>
        <dbReference type="ChEBI" id="CHEBI:57692"/>
    </cofactor>
    <text evidence="15 16">Binds 1 FAD per subunit.</text>
</comment>
<dbReference type="InterPro" id="IPR017938">
    <property type="entry name" value="Riboflavin_synthase-like_b-brl"/>
</dbReference>
<keyword evidence="12 15" id="KW-0411">Iron-sulfur</keyword>
<dbReference type="GO" id="GO:0044205">
    <property type="term" value="P:'de novo' UMP biosynthetic process"/>
    <property type="evidence" value="ECO:0007669"/>
    <property type="project" value="UniProtKB-UniRule"/>
</dbReference>
<evidence type="ECO:0000256" key="7">
    <source>
        <dbReference type="ARBA" id="ARBA00022723"/>
    </source>
</evidence>
<dbReference type="AlphaFoldDB" id="A0A8J2VX69"/>
<dbReference type="Gene3D" id="2.40.30.10">
    <property type="entry name" value="Translation factors"/>
    <property type="match status" value="1"/>
</dbReference>
<evidence type="ECO:0000256" key="9">
    <source>
        <dbReference type="ARBA" id="ARBA00022975"/>
    </source>
</evidence>
<dbReference type="InterPro" id="IPR023455">
    <property type="entry name" value="Dihydroorotate_DHASE_ETsu"/>
</dbReference>
<evidence type="ECO:0000313" key="19">
    <source>
        <dbReference type="EMBL" id="GGE41568.1"/>
    </source>
</evidence>
<dbReference type="InterPro" id="IPR037117">
    <property type="entry name" value="Dihydroorotate_DH_ele_sf"/>
</dbReference>
<comment type="cofactor">
    <cofactor evidence="17">
        <name>[2Fe-2S] cluster</name>
        <dbReference type="ChEBI" id="CHEBI:190135"/>
    </cofactor>
    <text evidence="17">Binds 1 [2Fe-2S] cluster per subunit.</text>
</comment>
<evidence type="ECO:0000256" key="11">
    <source>
        <dbReference type="ARBA" id="ARBA00023004"/>
    </source>
</evidence>
<dbReference type="GO" id="GO:0050660">
    <property type="term" value="F:flavin adenine dinucleotide binding"/>
    <property type="evidence" value="ECO:0007669"/>
    <property type="project" value="InterPro"/>
</dbReference>
<evidence type="ECO:0000259" key="18">
    <source>
        <dbReference type="PROSITE" id="PS51384"/>
    </source>
</evidence>
<dbReference type="PANTHER" id="PTHR43513:SF3">
    <property type="entry name" value="DIHYDROOROTATE DEHYDROGENASE B (NAD(+)), ELECTRON TRANSFER SUBUNIT-RELATED"/>
    <property type="match status" value="1"/>
</dbReference>
<dbReference type="InterPro" id="IPR019480">
    <property type="entry name" value="Dihydroorotate_DH_Fe-S-bd"/>
</dbReference>
<comment type="subunit">
    <text evidence="3 15">Heterotetramer of 2 PyrK and 2 PyrD type B subunits.</text>
</comment>
<evidence type="ECO:0000256" key="13">
    <source>
        <dbReference type="ARBA" id="ARBA00069792"/>
    </source>
</evidence>
<dbReference type="HAMAP" id="MF_01211">
    <property type="entry name" value="DHODB_Fe_S_bind"/>
    <property type="match status" value="1"/>
</dbReference>
<comment type="cofactor">
    <cofactor evidence="15">
        <name>[2Fe-2S] cluster</name>
        <dbReference type="ChEBI" id="CHEBI:190135"/>
    </cofactor>
    <text evidence="15">Binds 1 [2Fe-2S] cluster per subunit.</text>
</comment>
<comment type="pathway">
    <text evidence="1 15">Pyrimidine metabolism; UMP biosynthesis via de novo pathway; orotate from (S)-dihydroorotate (NAD(+) route): step 1/1.</text>
</comment>
<feature type="binding site" evidence="15 16">
    <location>
        <begin position="69"/>
        <end position="71"/>
    </location>
    <ligand>
        <name>FAD</name>
        <dbReference type="ChEBI" id="CHEBI:57692"/>
    </ligand>
</feature>
<keyword evidence="20" id="KW-1185">Reference proteome</keyword>
<sequence length="261" mass="28330">MQAERMRIVSHKVLAQNIYEMTLEGELVQHMSDPGQFVHLRVDEHGDTLLRRPISLADYDKEMRQCTLIYRAEGQGTAKLAAKRSGEGVDVLGPLGNGFPIPQDLAGEQALVIGGGVGVPPLYNLSKQLQACGAIVTHVLGFASADVAFYEDRFKQLGATYVATVDGSQGKQGFVTDILSERAIAADRVYACGPLPMLRALEERYVGSTIPLYISLEQRMACGIGACMACVCHLQEDPTGLRYKKICRDGPVFKAGEVVLT</sequence>
<evidence type="ECO:0000256" key="8">
    <source>
        <dbReference type="ARBA" id="ARBA00022827"/>
    </source>
</evidence>
<dbReference type="SUPFAM" id="SSF52343">
    <property type="entry name" value="Ferredoxin reductase-like, C-terminal NADP-linked domain"/>
    <property type="match status" value="1"/>
</dbReference>
<feature type="binding site" evidence="15 17">
    <location>
        <position position="230"/>
    </location>
    <ligand>
        <name>[2Fe-2S] cluster</name>
        <dbReference type="ChEBI" id="CHEBI:190135"/>
    </ligand>
</feature>
<keyword evidence="9 15" id="KW-0665">Pyrimidine biosynthesis</keyword>
<keyword evidence="6 15" id="KW-0001">2Fe-2S</keyword>
<evidence type="ECO:0000256" key="1">
    <source>
        <dbReference type="ARBA" id="ARBA00004715"/>
    </source>
</evidence>
<dbReference type="PANTHER" id="PTHR43513">
    <property type="entry name" value="DIHYDROOROTATE DEHYDROGENASE B (NAD(+)), ELECTRON TRANSFER SUBUNIT"/>
    <property type="match status" value="1"/>
</dbReference>
<reference evidence="19" key="2">
    <citation type="submission" date="2020-09" db="EMBL/GenBank/DDBJ databases">
        <authorList>
            <person name="Sun Q."/>
            <person name="Zhou Y."/>
        </authorList>
    </citation>
    <scope>NUCLEOTIDE SEQUENCE</scope>
    <source>
        <strain evidence="19">CGMCC 1.15371</strain>
    </source>
</reference>
<keyword evidence="4 15" id="KW-0813">Transport</keyword>
<dbReference type="GO" id="GO:0009055">
    <property type="term" value="F:electron transfer activity"/>
    <property type="evidence" value="ECO:0007669"/>
    <property type="project" value="UniProtKB-UniRule"/>
</dbReference>
<feature type="binding site" evidence="15 16">
    <location>
        <begin position="76"/>
        <end position="77"/>
    </location>
    <ligand>
        <name>FAD</name>
        <dbReference type="ChEBI" id="CHEBI:57692"/>
    </ligand>
</feature>
<evidence type="ECO:0000256" key="17">
    <source>
        <dbReference type="PIRSR" id="PIRSR006816-2"/>
    </source>
</evidence>
<feature type="binding site" evidence="15 17">
    <location>
        <position position="222"/>
    </location>
    <ligand>
        <name>[2Fe-2S] cluster</name>
        <dbReference type="ChEBI" id="CHEBI:190135"/>
    </ligand>
</feature>
<evidence type="ECO:0000256" key="15">
    <source>
        <dbReference type="HAMAP-Rule" id="MF_01211"/>
    </source>
</evidence>
<dbReference type="FunFam" id="2.10.240.10:FF:000001">
    <property type="entry name" value="Dihydroorotate dehydrogenase B (NAD(+)), electron transfer subunit"/>
    <property type="match status" value="1"/>
</dbReference>
<dbReference type="Pfam" id="PF10418">
    <property type="entry name" value="DHODB_Fe-S_bind"/>
    <property type="match status" value="1"/>
</dbReference>
<evidence type="ECO:0000256" key="6">
    <source>
        <dbReference type="ARBA" id="ARBA00022714"/>
    </source>
</evidence>
<dbReference type="GO" id="GO:0046872">
    <property type="term" value="F:metal ion binding"/>
    <property type="evidence" value="ECO:0007669"/>
    <property type="project" value="UniProtKB-KW"/>
</dbReference>
<evidence type="ECO:0000256" key="5">
    <source>
        <dbReference type="ARBA" id="ARBA00022630"/>
    </source>
</evidence>
<keyword evidence="10 15" id="KW-0249">Electron transport</keyword>